<sequence>MPTEVVSPSRVLSVANRQSMRTSSKSRTALHAYSAVHTYGNSPSRMRCTFMNVRSTSRLAPVIPFKQRALASWTSPRHGDASDGTCLDGRPGSGSPVLGPRPSRLPPALRRRGALCLDVLTTPACPAASWRVKNDSSMTRCASTARELPYATSARRLGSREGRGRSLERPPSYFPVRRGKADLLETAILGYKDGTLSVLRNLSSSQHLPPSFRSSPSPRVSVSLAFFSDTLLNSPSLDAKSPYALSP</sequence>
<evidence type="ECO:0000313" key="1">
    <source>
        <dbReference type="EMBL" id="KAI0065386.1"/>
    </source>
</evidence>
<evidence type="ECO:0000313" key="2">
    <source>
        <dbReference type="Proteomes" id="UP000814140"/>
    </source>
</evidence>
<proteinExistence type="predicted"/>
<protein>
    <submittedName>
        <fullName evidence="1">Uncharacterized protein</fullName>
    </submittedName>
</protein>
<dbReference type="EMBL" id="MU277195">
    <property type="protein sequence ID" value="KAI0065386.1"/>
    <property type="molecule type" value="Genomic_DNA"/>
</dbReference>
<gene>
    <name evidence="1" type="ORF">BV25DRAFT_1677426</name>
</gene>
<comment type="caution">
    <text evidence="1">The sequence shown here is derived from an EMBL/GenBank/DDBJ whole genome shotgun (WGS) entry which is preliminary data.</text>
</comment>
<keyword evidence="2" id="KW-1185">Reference proteome</keyword>
<dbReference type="Proteomes" id="UP000814140">
    <property type="component" value="Unassembled WGS sequence"/>
</dbReference>
<organism evidence="1 2">
    <name type="scientific">Artomyces pyxidatus</name>
    <dbReference type="NCBI Taxonomy" id="48021"/>
    <lineage>
        <taxon>Eukaryota</taxon>
        <taxon>Fungi</taxon>
        <taxon>Dikarya</taxon>
        <taxon>Basidiomycota</taxon>
        <taxon>Agaricomycotina</taxon>
        <taxon>Agaricomycetes</taxon>
        <taxon>Russulales</taxon>
        <taxon>Auriscalpiaceae</taxon>
        <taxon>Artomyces</taxon>
    </lineage>
</organism>
<name>A0ACB8TB27_9AGAM</name>
<reference evidence="1" key="2">
    <citation type="journal article" date="2022" name="New Phytol.">
        <title>Evolutionary transition to the ectomycorrhizal habit in the genomes of a hyperdiverse lineage of mushroom-forming fungi.</title>
        <authorList>
            <person name="Looney B."/>
            <person name="Miyauchi S."/>
            <person name="Morin E."/>
            <person name="Drula E."/>
            <person name="Courty P.E."/>
            <person name="Kohler A."/>
            <person name="Kuo A."/>
            <person name="LaButti K."/>
            <person name="Pangilinan J."/>
            <person name="Lipzen A."/>
            <person name="Riley R."/>
            <person name="Andreopoulos W."/>
            <person name="He G."/>
            <person name="Johnson J."/>
            <person name="Nolan M."/>
            <person name="Tritt A."/>
            <person name="Barry K.W."/>
            <person name="Grigoriev I.V."/>
            <person name="Nagy L.G."/>
            <person name="Hibbett D."/>
            <person name="Henrissat B."/>
            <person name="Matheny P.B."/>
            <person name="Labbe J."/>
            <person name="Martin F.M."/>
        </authorList>
    </citation>
    <scope>NUCLEOTIDE SEQUENCE</scope>
    <source>
        <strain evidence="1">HHB10654</strain>
    </source>
</reference>
<reference evidence="1" key="1">
    <citation type="submission" date="2021-03" db="EMBL/GenBank/DDBJ databases">
        <authorList>
            <consortium name="DOE Joint Genome Institute"/>
            <person name="Ahrendt S."/>
            <person name="Looney B.P."/>
            <person name="Miyauchi S."/>
            <person name="Morin E."/>
            <person name="Drula E."/>
            <person name="Courty P.E."/>
            <person name="Chicoki N."/>
            <person name="Fauchery L."/>
            <person name="Kohler A."/>
            <person name="Kuo A."/>
            <person name="Labutti K."/>
            <person name="Pangilinan J."/>
            <person name="Lipzen A."/>
            <person name="Riley R."/>
            <person name="Andreopoulos W."/>
            <person name="He G."/>
            <person name="Johnson J."/>
            <person name="Barry K.W."/>
            <person name="Grigoriev I.V."/>
            <person name="Nagy L."/>
            <person name="Hibbett D."/>
            <person name="Henrissat B."/>
            <person name="Matheny P.B."/>
            <person name="Labbe J."/>
            <person name="Martin F."/>
        </authorList>
    </citation>
    <scope>NUCLEOTIDE SEQUENCE</scope>
    <source>
        <strain evidence="1">HHB10654</strain>
    </source>
</reference>
<accession>A0ACB8TB27</accession>